<dbReference type="InterPro" id="IPR050555">
    <property type="entry name" value="Bact_Solute-Bind_Prot2"/>
</dbReference>
<proteinExistence type="predicted"/>
<evidence type="ECO:0000256" key="3">
    <source>
        <dbReference type="SAM" id="MobiDB-lite"/>
    </source>
</evidence>
<reference evidence="6 7" key="1">
    <citation type="submission" date="2020-08" db="EMBL/GenBank/DDBJ databases">
        <title>Sequencing the genomes of 1000 actinobacteria strains.</title>
        <authorList>
            <person name="Klenk H.-P."/>
        </authorList>
    </citation>
    <scope>NUCLEOTIDE SEQUENCE [LARGE SCALE GENOMIC DNA]</scope>
    <source>
        <strain evidence="6 7">DSM 105369</strain>
    </source>
</reference>
<dbReference type="InterPro" id="IPR025997">
    <property type="entry name" value="SBP_2_dom"/>
</dbReference>
<dbReference type="GO" id="GO:0007186">
    <property type="term" value="P:G protein-coupled receptor signaling pathway"/>
    <property type="evidence" value="ECO:0007669"/>
    <property type="project" value="InterPro"/>
</dbReference>
<protein>
    <submittedName>
        <fullName evidence="6">D-xylose transport system substrate-binding protein</fullName>
    </submittedName>
</protein>
<name>A0A839N511_9MICO</name>
<dbReference type="InterPro" id="IPR000363">
    <property type="entry name" value="ADRA1D_rcpt"/>
</dbReference>
<dbReference type="AlphaFoldDB" id="A0A839N511"/>
<dbReference type="InterPro" id="IPR028082">
    <property type="entry name" value="Peripla_BP_I"/>
</dbReference>
<dbReference type="PRINTS" id="PR00240">
    <property type="entry name" value="ADRENRGCA1DR"/>
</dbReference>
<dbReference type="GO" id="GO:0016020">
    <property type="term" value="C:membrane"/>
    <property type="evidence" value="ECO:0007669"/>
    <property type="project" value="InterPro"/>
</dbReference>
<dbReference type="Proteomes" id="UP000559182">
    <property type="component" value="Unassembled WGS sequence"/>
</dbReference>
<dbReference type="EMBL" id="JACHVQ010000001">
    <property type="protein sequence ID" value="MBB2891154.1"/>
    <property type="molecule type" value="Genomic_DNA"/>
</dbReference>
<feature type="signal peptide" evidence="4">
    <location>
        <begin position="1"/>
        <end position="19"/>
    </location>
</feature>
<evidence type="ECO:0000259" key="5">
    <source>
        <dbReference type="Pfam" id="PF13407"/>
    </source>
</evidence>
<comment type="caution">
    <text evidence="6">The sequence shown here is derived from an EMBL/GenBank/DDBJ whole genome shotgun (WGS) entry which is preliminary data.</text>
</comment>
<keyword evidence="7" id="KW-1185">Reference proteome</keyword>
<feature type="domain" description="Periplasmic binding protein" evidence="5">
    <location>
        <begin position="76"/>
        <end position="334"/>
    </location>
</feature>
<feature type="compositionally biased region" description="Gly residues" evidence="3">
    <location>
        <begin position="28"/>
        <end position="59"/>
    </location>
</feature>
<comment type="subcellular location">
    <subcellularLocation>
        <location evidence="1">Cell envelope</location>
    </subcellularLocation>
</comment>
<gene>
    <name evidence="6" type="ORF">FHU39_001138</name>
</gene>
<feature type="region of interest" description="Disordered" evidence="3">
    <location>
        <begin position="28"/>
        <end position="64"/>
    </location>
</feature>
<dbReference type="Gene3D" id="3.40.50.2300">
    <property type="match status" value="2"/>
</dbReference>
<sequence>MRKGALSTACAVAGIIALAGCGSSSSGGGSGSSGGSSGGGSSAAAGGSTGGSTATGGGSTAASGGSIDGKGAKVGFILPDRQSSNRWISSDPQALKARCKADNLNCDIQNANNSAQQMTTIATTMMNNGVKVLGLVNLDSASAAQIEKTAKSKGIYTIDYDRLTLGGSASLYVSFDNTKVGELQGKTLTQCSQVKGKSAVKYVDLNGAPTDNNATLFKQGYDSVLKKQKGWTKLADQSVPDWDNQKAGIIFTSMLQKNPDMNAVMVANDGMAGSVVTALKKQGLAGKVAVSGQDATVEGLQRIMDGTQCFTIYKPSKLEAFPAVDAAAQLATGQVPKTTQKIKDTQTGRMVPSILATPIAITKANVARPINDGYTPKSTTCTGAYAAKCTAAGVK</sequence>
<evidence type="ECO:0000256" key="4">
    <source>
        <dbReference type="SAM" id="SignalP"/>
    </source>
</evidence>
<accession>A0A839N511</accession>
<evidence type="ECO:0000256" key="1">
    <source>
        <dbReference type="ARBA" id="ARBA00004196"/>
    </source>
</evidence>
<dbReference type="PANTHER" id="PTHR30036:SF1">
    <property type="entry name" value="D-XYLOSE-BINDING PERIPLASMIC PROTEIN"/>
    <property type="match status" value="1"/>
</dbReference>
<evidence type="ECO:0000313" key="6">
    <source>
        <dbReference type="EMBL" id="MBB2891154.1"/>
    </source>
</evidence>
<dbReference type="PANTHER" id="PTHR30036">
    <property type="entry name" value="D-XYLOSE-BINDING PERIPLASMIC PROTEIN"/>
    <property type="match status" value="1"/>
</dbReference>
<dbReference type="GO" id="GO:0030246">
    <property type="term" value="F:carbohydrate binding"/>
    <property type="evidence" value="ECO:0007669"/>
    <property type="project" value="TreeGrafter"/>
</dbReference>
<feature type="chain" id="PRO_5038919581" evidence="4">
    <location>
        <begin position="20"/>
        <end position="395"/>
    </location>
</feature>
<organism evidence="6 7">
    <name type="scientific">Flexivirga oryzae</name>
    <dbReference type="NCBI Taxonomy" id="1794944"/>
    <lineage>
        <taxon>Bacteria</taxon>
        <taxon>Bacillati</taxon>
        <taxon>Actinomycetota</taxon>
        <taxon>Actinomycetes</taxon>
        <taxon>Micrococcales</taxon>
        <taxon>Dermacoccaceae</taxon>
        <taxon>Flexivirga</taxon>
    </lineage>
</organism>
<evidence type="ECO:0000256" key="2">
    <source>
        <dbReference type="ARBA" id="ARBA00022729"/>
    </source>
</evidence>
<dbReference type="SUPFAM" id="SSF53822">
    <property type="entry name" value="Periplasmic binding protein-like I"/>
    <property type="match status" value="1"/>
</dbReference>
<evidence type="ECO:0000313" key="7">
    <source>
        <dbReference type="Proteomes" id="UP000559182"/>
    </source>
</evidence>
<dbReference type="RefSeq" id="WP_183319457.1">
    <property type="nucleotide sequence ID" value="NZ_JACHVQ010000001.1"/>
</dbReference>
<dbReference type="PROSITE" id="PS51257">
    <property type="entry name" value="PROKAR_LIPOPROTEIN"/>
    <property type="match status" value="1"/>
</dbReference>
<dbReference type="GO" id="GO:0030288">
    <property type="term" value="C:outer membrane-bounded periplasmic space"/>
    <property type="evidence" value="ECO:0007669"/>
    <property type="project" value="TreeGrafter"/>
</dbReference>
<dbReference type="Pfam" id="PF13407">
    <property type="entry name" value="Peripla_BP_4"/>
    <property type="match status" value="1"/>
</dbReference>
<keyword evidence="2 4" id="KW-0732">Signal</keyword>